<evidence type="ECO:0000256" key="2">
    <source>
        <dbReference type="ARBA" id="ARBA00011738"/>
    </source>
</evidence>
<dbReference type="AlphaFoldDB" id="A0AAV4W2S6"/>
<dbReference type="InterPro" id="IPR036291">
    <property type="entry name" value="NAD(P)-bd_dom_sf"/>
</dbReference>
<accession>A0AAV4W2S6</accession>
<keyword evidence="3" id="KW-0521">NADP</keyword>
<evidence type="ECO:0000256" key="11">
    <source>
        <dbReference type="ARBA" id="ARBA00047429"/>
    </source>
</evidence>
<dbReference type="CDD" id="cd05334">
    <property type="entry name" value="DHPR_SDR_c_like"/>
    <property type="match status" value="1"/>
</dbReference>
<evidence type="ECO:0000256" key="3">
    <source>
        <dbReference type="ARBA" id="ARBA00022857"/>
    </source>
</evidence>
<keyword evidence="4" id="KW-0560">Oxidoreductase</keyword>
<evidence type="ECO:0000256" key="1">
    <source>
        <dbReference type="ARBA" id="ARBA00006484"/>
    </source>
</evidence>
<protein>
    <recommendedName>
        <fullName evidence="8">Dihydropteridine reductase</fullName>
        <ecNumber evidence="7">1.5.1.34</ecNumber>
    </recommendedName>
    <alternativeName>
        <fullName evidence="10">HDHPR</fullName>
    </alternativeName>
    <alternativeName>
        <fullName evidence="9">Quinoid dihydropteridine reductase</fullName>
    </alternativeName>
</protein>
<comment type="caution">
    <text evidence="13">The sequence shown here is derived from an EMBL/GenBank/DDBJ whole genome shotgun (WGS) entry which is preliminary data.</text>
</comment>
<dbReference type="FunFam" id="3.40.50.720:FF:000157">
    <property type="entry name" value="Quinoid dihydropteridine reductase"/>
    <property type="match status" value="1"/>
</dbReference>
<dbReference type="PROSITE" id="PS00061">
    <property type="entry name" value="ADH_SHORT"/>
    <property type="match status" value="1"/>
</dbReference>
<evidence type="ECO:0000256" key="7">
    <source>
        <dbReference type="ARBA" id="ARBA00039153"/>
    </source>
</evidence>
<evidence type="ECO:0000313" key="14">
    <source>
        <dbReference type="Proteomes" id="UP001054945"/>
    </source>
</evidence>
<comment type="subunit">
    <text evidence="2">Homodimer.</text>
</comment>
<dbReference type="InterPro" id="IPR020904">
    <property type="entry name" value="Sc_DH/Rdtase_CS"/>
</dbReference>
<evidence type="ECO:0000313" key="13">
    <source>
        <dbReference type="EMBL" id="GIY75963.1"/>
    </source>
</evidence>
<dbReference type="GO" id="GO:0006559">
    <property type="term" value="P:L-phenylalanine catabolic process"/>
    <property type="evidence" value="ECO:0007669"/>
    <property type="project" value="TreeGrafter"/>
</dbReference>
<keyword evidence="14" id="KW-1185">Reference proteome</keyword>
<dbReference type="EC" id="1.5.1.34" evidence="7"/>
<comment type="catalytic activity">
    <reaction evidence="12">
        <text>5,6,7,8-tetrahydropteridine + NAD(+) = 6,7-dihydropteridine + NADH + H(+)</text>
        <dbReference type="Rhea" id="RHEA:17869"/>
        <dbReference type="ChEBI" id="CHEBI:15378"/>
        <dbReference type="ChEBI" id="CHEBI:28889"/>
        <dbReference type="ChEBI" id="CHEBI:30156"/>
        <dbReference type="ChEBI" id="CHEBI:57540"/>
        <dbReference type="ChEBI" id="CHEBI:57945"/>
        <dbReference type="EC" id="1.5.1.34"/>
    </reaction>
    <physiologicalReaction direction="right-to-left" evidence="12">
        <dbReference type="Rhea" id="RHEA:17871"/>
    </physiologicalReaction>
</comment>
<name>A0AAV4W2S6_CAEEX</name>
<evidence type="ECO:0000256" key="9">
    <source>
        <dbReference type="ARBA" id="ARBA00041348"/>
    </source>
</evidence>
<dbReference type="EMBL" id="BPLR01015421">
    <property type="protein sequence ID" value="GIY75963.1"/>
    <property type="molecule type" value="Genomic_DNA"/>
</dbReference>
<organism evidence="13 14">
    <name type="scientific">Caerostris extrusa</name>
    <name type="common">Bark spider</name>
    <name type="synonym">Caerostris bankana</name>
    <dbReference type="NCBI Taxonomy" id="172846"/>
    <lineage>
        <taxon>Eukaryota</taxon>
        <taxon>Metazoa</taxon>
        <taxon>Ecdysozoa</taxon>
        <taxon>Arthropoda</taxon>
        <taxon>Chelicerata</taxon>
        <taxon>Arachnida</taxon>
        <taxon>Araneae</taxon>
        <taxon>Araneomorphae</taxon>
        <taxon>Entelegynae</taxon>
        <taxon>Araneoidea</taxon>
        <taxon>Araneidae</taxon>
        <taxon>Caerostris</taxon>
    </lineage>
</organism>
<dbReference type="GO" id="GO:0006729">
    <property type="term" value="P:tetrahydrobiopterin biosynthetic process"/>
    <property type="evidence" value="ECO:0007669"/>
    <property type="project" value="UniProtKB-KW"/>
</dbReference>
<dbReference type="PANTHER" id="PTHR15104:SF0">
    <property type="entry name" value="DIHYDROPTERIDINE REDUCTASE"/>
    <property type="match status" value="1"/>
</dbReference>
<evidence type="ECO:0000256" key="5">
    <source>
        <dbReference type="ARBA" id="ARBA00023007"/>
    </source>
</evidence>
<evidence type="ECO:0000256" key="4">
    <source>
        <dbReference type="ARBA" id="ARBA00023002"/>
    </source>
</evidence>
<comment type="catalytic activity">
    <reaction evidence="11">
        <text>5,6,7,8-tetrahydropteridine + NADP(+) = 6,7-dihydropteridine + NADPH + H(+)</text>
        <dbReference type="Rhea" id="RHEA:17865"/>
        <dbReference type="ChEBI" id="CHEBI:15378"/>
        <dbReference type="ChEBI" id="CHEBI:28889"/>
        <dbReference type="ChEBI" id="CHEBI:30156"/>
        <dbReference type="ChEBI" id="CHEBI:57783"/>
        <dbReference type="ChEBI" id="CHEBI:58349"/>
        <dbReference type="EC" id="1.5.1.34"/>
    </reaction>
    <physiologicalReaction direction="right-to-left" evidence="11">
        <dbReference type="Rhea" id="RHEA:17867"/>
    </physiologicalReaction>
</comment>
<comment type="function">
    <text evidence="6">Catalyzes the conversion of quinonoid dihydrobiopterin into tetrahydrobiopterin.</text>
</comment>
<dbReference type="GO" id="GO:0004155">
    <property type="term" value="F:6,7-dihydropteridine reductase activity"/>
    <property type="evidence" value="ECO:0007669"/>
    <property type="project" value="UniProtKB-EC"/>
</dbReference>
<dbReference type="GO" id="GO:0005737">
    <property type="term" value="C:cytoplasm"/>
    <property type="evidence" value="ECO:0007669"/>
    <property type="project" value="TreeGrafter"/>
</dbReference>
<gene>
    <name evidence="13" type="primary">QDPR</name>
    <name evidence="13" type="ORF">CEXT_116601</name>
</gene>
<sequence>MSSYAGRVLVYGGKGALGSTIVDHFIARNWWVGSIDMSSNGEAHANVIVKPNESWVDQESEVLSGVQDVLEKEKIDALICVAGGWAGGNIAAADVIKNADLMWKQSVWTSLISAKLASKFLKTGGLLTLTGAKAALEGTPGMIGYGMAKASVHHLVKSLAAPKVGLPDSALAVAILPVTLDTPMNRKFMPKGDFSSWTPLTYVADLLYNWTIGKDRPKNGSLVQLITSNDVTELKIE</sequence>
<dbReference type="GO" id="GO:0070402">
    <property type="term" value="F:NADPH binding"/>
    <property type="evidence" value="ECO:0007669"/>
    <property type="project" value="TreeGrafter"/>
</dbReference>
<dbReference type="SUPFAM" id="SSF51735">
    <property type="entry name" value="NAD(P)-binding Rossmann-fold domains"/>
    <property type="match status" value="1"/>
</dbReference>
<dbReference type="Pfam" id="PF00106">
    <property type="entry name" value="adh_short"/>
    <property type="match status" value="1"/>
</dbReference>
<dbReference type="Gene3D" id="3.40.50.720">
    <property type="entry name" value="NAD(P)-binding Rossmann-like Domain"/>
    <property type="match status" value="1"/>
</dbReference>
<reference evidence="13 14" key="1">
    <citation type="submission" date="2021-06" db="EMBL/GenBank/DDBJ databases">
        <title>Caerostris extrusa draft genome.</title>
        <authorList>
            <person name="Kono N."/>
            <person name="Arakawa K."/>
        </authorList>
    </citation>
    <scope>NUCLEOTIDE SEQUENCE [LARGE SCALE GENOMIC DNA]</scope>
</reference>
<evidence type="ECO:0000256" key="10">
    <source>
        <dbReference type="ARBA" id="ARBA00042518"/>
    </source>
</evidence>
<evidence type="ECO:0000256" key="6">
    <source>
        <dbReference type="ARBA" id="ARBA00037099"/>
    </source>
</evidence>
<dbReference type="GO" id="GO:0070404">
    <property type="term" value="F:NADH binding"/>
    <property type="evidence" value="ECO:0007669"/>
    <property type="project" value="TreeGrafter"/>
</dbReference>
<keyword evidence="5" id="KW-0783">Tetrahydrobiopterin biosynthesis</keyword>
<dbReference type="InterPro" id="IPR002347">
    <property type="entry name" value="SDR_fam"/>
</dbReference>
<evidence type="ECO:0000256" key="8">
    <source>
        <dbReference type="ARBA" id="ARBA00039520"/>
    </source>
</evidence>
<proteinExistence type="inferred from homology"/>
<dbReference type="PANTHER" id="PTHR15104">
    <property type="entry name" value="DIHYDROPTERIDINE REDUCTASE"/>
    <property type="match status" value="1"/>
</dbReference>
<dbReference type="Proteomes" id="UP001054945">
    <property type="component" value="Unassembled WGS sequence"/>
</dbReference>
<comment type="similarity">
    <text evidence="1">Belongs to the short-chain dehydrogenases/reductases (SDR) family.</text>
</comment>
<evidence type="ECO:0000256" key="12">
    <source>
        <dbReference type="ARBA" id="ARBA00047536"/>
    </source>
</evidence>